<organism evidence="1 2">
    <name type="scientific">Favolaschia claudopus</name>
    <dbReference type="NCBI Taxonomy" id="2862362"/>
    <lineage>
        <taxon>Eukaryota</taxon>
        <taxon>Fungi</taxon>
        <taxon>Dikarya</taxon>
        <taxon>Basidiomycota</taxon>
        <taxon>Agaricomycotina</taxon>
        <taxon>Agaricomycetes</taxon>
        <taxon>Agaricomycetidae</taxon>
        <taxon>Agaricales</taxon>
        <taxon>Marasmiineae</taxon>
        <taxon>Mycenaceae</taxon>
        <taxon>Favolaschia</taxon>
    </lineage>
</organism>
<dbReference type="EMBL" id="JAWWNJ010000099">
    <property type="protein sequence ID" value="KAK6996108.1"/>
    <property type="molecule type" value="Genomic_DNA"/>
</dbReference>
<reference evidence="1 2" key="1">
    <citation type="journal article" date="2024" name="J Genomics">
        <title>Draft genome sequencing and assembly of Favolaschia claudopus CIRM-BRFM 2984 isolated from oak limbs.</title>
        <authorList>
            <person name="Navarro D."/>
            <person name="Drula E."/>
            <person name="Chaduli D."/>
            <person name="Cazenave R."/>
            <person name="Ahrendt S."/>
            <person name="Wang J."/>
            <person name="Lipzen A."/>
            <person name="Daum C."/>
            <person name="Barry K."/>
            <person name="Grigoriev I.V."/>
            <person name="Favel A."/>
            <person name="Rosso M.N."/>
            <person name="Martin F."/>
        </authorList>
    </citation>
    <scope>NUCLEOTIDE SEQUENCE [LARGE SCALE GENOMIC DNA]</scope>
    <source>
        <strain evidence="1 2">CIRM-BRFM 2984</strain>
    </source>
</reference>
<name>A0AAV9ZY15_9AGAR</name>
<comment type="caution">
    <text evidence="1">The sequence shown here is derived from an EMBL/GenBank/DDBJ whole genome shotgun (WGS) entry which is preliminary data.</text>
</comment>
<evidence type="ECO:0000313" key="1">
    <source>
        <dbReference type="EMBL" id="KAK6996108.1"/>
    </source>
</evidence>
<dbReference type="AlphaFoldDB" id="A0AAV9ZY15"/>
<accession>A0AAV9ZY15</accession>
<evidence type="ECO:0000313" key="2">
    <source>
        <dbReference type="Proteomes" id="UP001362999"/>
    </source>
</evidence>
<proteinExistence type="predicted"/>
<keyword evidence="2" id="KW-1185">Reference proteome</keyword>
<protein>
    <submittedName>
        <fullName evidence="1">Uncharacterized protein</fullName>
    </submittedName>
</protein>
<sequence length="173" mass="19529">MAGEMWRAFLDPFTDGAQSLSQALTDLSKFAHLAFYFYRQHGSSFLSYQLHADLQTIVKAAFFCRSTRSGSVQEHRGDIALLHLETLVLEAGSDGFNEHFLKSIVAPSLLCFKLPERLKIEHPTDAGVIDIFESLEAFILKSGCHLQELEITDACNDPDYYRARFPSIRVIVK</sequence>
<dbReference type="Proteomes" id="UP001362999">
    <property type="component" value="Unassembled WGS sequence"/>
</dbReference>
<gene>
    <name evidence="1" type="ORF">R3P38DRAFT_3222680</name>
</gene>